<reference evidence="2 4" key="2">
    <citation type="journal article" date="2013" name="Nature">
        <title>Insights into bilaterian evolution from three spiralian genomes.</title>
        <authorList>
            <person name="Simakov O."/>
            <person name="Marletaz F."/>
            <person name="Cho S.J."/>
            <person name="Edsinger-Gonzales E."/>
            <person name="Havlak P."/>
            <person name="Hellsten U."/>
            <person name="Kuo D.H."/>
            <person name="Larsson T."/>
            <person name="Lv J."/>
            <person name="Arendt D."/>
            <person name="Savage R."/>
            <person name="Osoegawa K."/>
            <person name="de Jong P."/>
            <person name="Grimwood J."/>
            <person name="Chapman J.A."/>
            <person name="Shapiro H."/>
            <person name="Aerts A."/>
            <person name="Otillar R.P."/>
            <person name="Terry A.Y."/>
            <person name="Boore J.L."/>
            <person name="Grigoriev I.V."/>
            <person name="Lindberg D.R."/>
            <person name="Seaver E.C."/>
            <person name="Weisblat D.A."/>
            <person name="Putnam N.H."/>
            <person name="Rokhsar D.S."/>
        </authorList>
    </citation>
    <scope>NUCLEOTIDE SEQUENCE</scope>
    <source>
        <strain evidence="2 4">I ESC-2004</strain>
    </source>
</reference>
<dbReference type="EnsemblMetazoa" id="CapteT188051">
    <property type="protein sequence ID" value="CapteP188051"/>
    <property type="gene ID" value="CapteG188051"/>
</dbReference>
<reference evidence="3" key="3">
    <citation type="submission" date="2015-06" db="UniProtKB">
        <authorList>
            <consortium name="EnsemblMetazoa"/>
        </authorList>
    </citation>
    <scope>IDENTIFICATION</scope>
</reference>
<evidence type="ECO:0000313" key="4">
    <source>
        <dbReference type="Proteomes" id="UP000014760"/>
    </source>
</evidence>
<feature type="compositionally biased region" description="Basic residues" evidence="1">
    <location>
        <begin position="107"/>
        <end position="117"/>
    </location>
</feature>
<accession>R7UW16</accession>
<feature type="region of interest" description="Disordered" evidence="1">
    <location>
        <begin position="107"/>
        <end position="160"/>
    </location>
</feature>
<sequence>MVFASCIESKADYSMMCVSLLVRETMLLGYTRIPPIVRRKERRLKSQTKRIATCRAPSPLLREPEPSATPRLDLDGVDDAERDQEDVRYAASMRASIRELRESLAKLKNRVNSHKKPKDQTPRRDLQRAPGNAPSTPRLSAEEKRNSWMPSQQKKQVTRHMRTRCRSSLCVHILRTEL</sequence>
<proteinExistence type="predicted"/>
<evidence type="ECO:0000313" key="3">
    <source>
        <dbReference type="EnsemblMetazoa" id="CapteP188051"/>
    </source>
</evidence>
<protein>
    <submittedName>
        <fullName evidence="2 3">Uncharacterized protein</fullName>
    </submittedName>
</protein>
<dbReference type="AlphaFoldDB" id="R7UW16"/>
<gene>
    <name evidence="2" type="ORF">CAPTEDRAFT_188051</name>
</gene>
<feature type="compositionally biased region" description="Acidic residues" evidence="1">
    <location>
        <begin position="75"/>
        <end position="84"/>
    </location>
</feature>
<organism evidence="2">
    <name type="scientific">Capitella teleta</name>
    <name type="common">Polychaete worm</name>
    <dbReference type="NCBI Taxonomy" id="283909"/>
    <lineage>
        <taxon>Eukaryota</taxon>
        <taxon>Metazoa</taxon>
        <taxon>Spiralia</taxon>
        <taxon>Lophotrochozoa</taxon>
        <taxon>Annelida</taxon>
        <taxon>Polychaeta</taxon>
        <taxon>Sedentaria</taxon>
        <taxon>Scolecida</taxon>
        <taxon>Capitellidae</taxon>
        <taxon>Capitella</taxon>
    </lineage>
</organism>
<reference evidence="4" key="1">
    <citation type="submission" date="2012-12" db="EMBL/GenBank/DDBJ databases">
        <authorList>
            <person name="Hellsten U."/>
            <person name="Grimwood J."/>
            <person name="Chapman J.A."/>
            <person name="Shapiro H."/>
            <person name="Aerts A."/>
            <person name="Otillar R.P."/>
            <person name="Terry A.Y."/>
            <person name="Boore J.L."/>
            <person name="Simakov O."/>
            <person name="Marletaz F."/>
            <person name="Cho S.-J."/>
            <person name="Edsinger-Gonzales E."/>
            <person name="Havlak P."/>
            <person name="Kuo D.-H."/>
            <person name="Larsson T."/>
            <person name="Lv J."/>
            <person name="Arendt D."/>
            <person name="Savage R."/>
            <person name="Osoegawa K."/>
            <person name="de Jong P."/>
            <person name="Lindberg D.R."/>
            <person name="Seaver E.C."/>
            <person name="Weisblat D.A."/>
            <person name="Putnam N.H."/>
            <person name="Grigoriev I.V."/>
            <person name="Rokhsar D.S."/>
        </authorList>
    </citation>
    <scope>NUCLEOTIDE SEQUENCE</scope>
    <source>
        <strain evidence="4">I ESC-2004</strain>
    </source>
</reference>
<feature type="region of interest" description="Disordered" evidence="1">
    <location>
        <begin position="56"/>
        <end position="84"/>
    </location>
</feature>
<dbReference type="EMBL" id="KB299806">
    <property type="protein sequence ID" value="ELU07546.1"/>
    <property type="molecule type" value="Genomic_DNA"/>
</dbReference>
<evidence type="ECO:0000313" key="2">
    <source>
        <dbReference type="EMBL" id="ELU07546.1"/>
    </source>
</evidence>
<dbReference type="HOGENOM" id="CLU_1679604_0_0_1"/>
<evidence type="ECO:0000256" key="1">
    <source>
        <dbReference type="SAM" id="MobiDB-lite"/>
    </source>
</evidence>
<dbReference type="Proteomes" id="UP000014760">
    <property type="component" value="Unassembled WGS sequence"/>
</dbReference>
<feature type="compositionally biased region" description="Basic and acidic residues" evidence="1">
    <location>
        <begin position="118"/>
        <end position="127"/>
    </location>
</feature>
<dbReference type="EMBL" id="AMQN01007042">
    <property type="status" value="NOT_ANNOTATED_CDS"/>
    <property type="molecule type" value="Genomic_DNA"/>
</dbReference>
<name>R7UW16_CAPTE</name>
<keyword evidence="4" id="KW-1185">Reference proteome</keyword>